<comment type="caution">
    <text evidence="2">The sequence shown here is derived from an EMBL/GenBank/DDBJ whole genome shotgun (WGS) entry which is preliminary data.</text>
</comment>
<sequence length="259" mass="28753">MSSVLLDRKIAAQFAPKIRLVATDMDGTLTQQGQFTPGLLAQLLELARSQISVVIVTGRSAGWVSGLAHYLPVWGAIAENGGLLYASDRNFPLLLNDIKDPIAHRQNLARVFESLQRDFPHLQESADNPFRITDWTFDVKGLSQVDLQQMAASCQEQGWDFVYSTVQCHIKPFAQEKAAAVLRVLEDYFPQLDRDRVLTVGDSPNDRSLFDPSNFPHSVGVANIADYLDLLPHPPAYLTQGMEGDGFGELVRYLLAARI</sequence>
<dbReference type="AlphaFoldDB" id="A0A928W187"/>
<dbReference type="Pfam" id="PF05116">
    <property type="entry name" value="S6PP"/>
    <property type="match status" value="1"/>
</dbReference>
<dbReference type="Proteomes" id="UP000621799">
    <property type="component" value="Unassembled WGS sequence"/>
</dbReference>
<dbReference type="NCBIfam" id="TIGR01484">
    <property type="entry name" value="HAD-SF-IIB"/>
    <property type="match status" value="1"/>
</dbReference>
<dbReference type="GO" id="GO:0016791">
    <property type="term" value="F:phosphatase activity"/>
    <property type="evidence" value="ECO:0007669"/>
    <property type="project" value="TreeGrafter"/>
</dbReference>
<dbReference type="GO" id="GO:0000287">
    <property type="term" value="F:magnesium ion binding"/>
    <property type="evidence" value="ECO:0007669"/>
    <property type="project" value="TreeGrafter"/>
</dbReference>
<dbReference type="SUPFAM" id="SSF56784">
    <property type="entry name" value="HAD-like"/>
    <property type="match status" value="1"/>
</dbReference>
<dbReference type="Gene3D" id="3.90.1070.10">
    <property type="match status" value="1"/>
</dbReference>
<organism evidence="2 3">
    <name type="scientific">Zarconia navalis LEGE 11467</name>
    <dbReference type="NCBI Taxonomy" id="1828826"/>
    <lineage>
        <taxon>Bacteria</taxon>
        <taxon>Bacillati</taxon>
        <taxon>Cyanobacteriota</taxon>
        <taxon>Cyanophyceae</taxon>
        <taxon>Oscillatoriophycideae</taxon>
        <taxon>Oscillatoriales</taxon>
        <taxon>Oscillatoriales incertae sedis</taxon>
        <taxon>Zarconia</taxon>
        <taxon>Zarconia navalis</taxon>
    </lineage>
</organism>
<keyword evidence="3" id="KW-1185">Reference proteome</keyword>
<dbReference type="InterPro" id="IPR006380">
    <property type="entry name" value="SPP-like_dom"/>
</dbReference>
<dbReference type="PANTHER" id="PTHR10000">
    <property type="entry name" value="PHOSPHOSERINE PHOSPHATASE"/>
    <property type="match status" value="1"/>
</dbReference>
<dbReference type="InterPro" id="IPR006379">
    <property type="entry name" value="HAD-SF_hydro_IIB"/>
</dbReference>
<dbReference type="InterPro" id="IPR036412">
    <property type="entry name" value="HAD-like_sf"/>
</dbReference>
<protein>
    <submittedName>
        <fullName evidence="2">HAD family phosphatase</fullName>
    </submittedName>
</protein>
<evidence type="ECO:0000313" key="2">
    <source>
        <dbReference type="EMBL" id="MBE9042028.1"/>
    </source>
</evidence>
<dbReference type="InterPro" id="IPR023214">
    <property type="entry name" value="HAD_sf"/>
</dbReference>
<accession>A0A928W187</accession>
<dbReference type="RefSeq" id="WP_264322210.1">
    <property type="nucleotide sequence ID" value="NZ_JADEXN010000283.1"/>
</dbReference>
<reference evidence="2" key="1">
    <citation type="submission" date="2020-10" db="EMBL/GenBank/DDBJ databases">
        <authorList>
            <person name="Castelo-Branco R."/>
            <person name="Eusebio N."/>
            <person name="Adriana R."/>
            <person name="Vieira A."/>
            <person name="Brugerolle De Fraissinette N."/>
            <person name="Rezende De Castro R."/>
            <person name="Schneider M.P."/>
            <person name="Vasconcelos V."/>
            <person name="Leao P.N."/>
        </authorList>
    </citation>
    <scope>NUCLEOTIDE SEQUENCE</scope>
    <source>
        <strain evidence="2">LEGE 11467</strain>
    </source>
</reference>
<dbReference type="EMBL" id="JADEXN010000283">
    <property type="protein sequence ID" value="MBE9042028.1"/>
    <property type="molecule type" value="Genomic_DNA"/>
</dbReference>
<dbReference type="PANTHER" id="PTHR10000:SF8">
    <property type="entry name" value="HAD SUPERFAMILY HYDROLASE-LIKE, TYPE 3"/>
    <property type="match status" value="1"/>
</dbReference>
<evidence type="ECO:0000259" key="1">
    <source>
        <dbReference type="Pfam" id="PF05116"/>
    </source>
</evidence>
<proteinExistence type="predicted"/>
<name>A0A928W187_9CYAN</name>
<feature type="domain" description="Sucrose phosphatase-like" evidence="1">
    <location>
        <begin position="19"/>
        <end position="224"/>
    </location>
</feature>
<dbReference type="GO" id="GO:0005829">
    <property type="term" value="C:cytosol"/>
    <property type="evidence" value="ECO:0007669"/>
    <property type="project" value="TreeGrafter"/>
</dbReference>
<dbReference type="Gene3D" id="3.40.50.1000">
    <property type="entry name" value="HAD superfamily/HAD-like"/>
    <property type="match status" value="1"/>
</dbReference>
<gene>
    <name evidence="2" type="ORF">IQ235_14705</name>
</gene>
<evidence type="ECO:0000313" key="3">
    <source>
        <dbReference type="Proteomes" id="UP000621799"/>
    </source>
</evidence>